<evidence type="ECO:0000313" key="1">
    <source>
        <dbReference type="EMBL" id="MBB5355743.1"/>
    </source>
</evidence>
<dbReference type="AlphaFoldDB" id="A0A7W8JHG0"/>
<keyword evidence="2" id="KW-1185">Reference proteome</keyword>
<comment type="caution">
    <text evidence="1">The sequence shown here is derived from an EMBL/GenBank/DDBJ whole genome shotgun (WGS) entry which is preliminary data.</text>
</comment>
<proteinExistence type="predicted"/>
<accession>A0A7W8JHG0</accession>
<gene>
    <name evidence="1" type="ORF">HNR43_001721</name>
</gene>
<dbReference type="RefSeq" id="WP_183242991.1">
    <property type="nucleotide sequence ID" value="NZ_JACHEQ010000008.1"/>
</dbReference>
<dbReference type="Proteomes" id="UP000583699">
    <property type="component" value="Unassembled WGS sequence"/>
</dbReference>
<protein>
    <submittedName>
        <fullName evidence="1">Uncharacterized protein</fullName>
    </submittedName>
</protein>
<dbReference type="EMBL" id="JACHEQ010000008">
    <property type="protein sequence ID" value="MBB5355743.1"/>
    <property type="molecule type" value="Genomic_DNA"/>
</dbReference>
<organism evidence="1 2">
    <name type="scientific">Anoxybacillus mongoliensis</name>
    <dbReference type="NCBI Taxonomy" id="452565"/>
    <lineage>
        <taxon>Bacteria</taxon>
        <taxon>Bacillati</taxon>
        <taxon>Bacillota</taxon>
        <taxon>Bacilli</taxon>
        <taxon>Bacillales</taxon>
        <taxon>Anoxybacillaceae</taxon>
        <taxon>Anoxybacillus</taxon>
    </lineage>
</organism>
<evidence type="ECO:0000313" key="2">
    <source>
        <dbReference type="Proteomes" id="UP000583699"/>
    </source>
</evidence>
<sequence length="280" mass="31689">MKAKLSVGVICVILFATIFLNVNVGYVAAHMDYTDLTSVDFVENTDNLIVYRIEENEELYEYVEESEIVDGVIEVNIKKYEIKGNEKILIEESIQQIKELNDSSLVVRSLVNGSDEEIIIHLGNEESVEIIDSEYVKSERFMHFINAFHTNSYWYISEKGGSYITDTRYEVFSNGHARAIMAGNDPYYKNTRSSNGDFKVFKVYADSLRQKEIELTLIGGAIGIADAVIDAVRSGQVLNFTLIKTIAKKMGKGIPIIGTLYAIYDYAQTYIDARSAYKRI</sequence>
<reference evidence="1 2" key="1">
    <citation type="submission" date="2020-08" db="EMBL/GenBank/DDBJ databases">
        <title>Genomic Encyclopedia of Type Strains, Phase IV (KMG-IV): sequencing the most valuable type-strain genomes for metagenomic binning, comparative biology and taxonomic classification.</title>
        <authorList>
            <person name="Goeker M."/>
        </authorList>
    </citation>
    <scope>NUCLEOTIDE SEQUENCE [LARGE SCALE GENOMIC DNA]</scope>
    <source>
        <strain evidence="1 2">DSM 19169</strain>
    </source>
</reference>
<name>A0A7W8JHG0_9BACL</name>